<keyword evidence="8" id="KW-1185">Reference proteome</keyword>
<reference evidence="7" key="1">
    <citation type="submission" date="2021-06" db="EMBL/GenBank/DDBJ databases">
        <authorList>
            <consortium name="Wellcome Sanger Institute Data Sharing"/>
        </authorList>
    </citation>
    <scope>NUCLEOTIDE SEQUENCE [LARGE SCALE GENOMIC DNA]</scope>
</reference>
<evidence type="ECO:0000256" key="2">
    <source>
        <dbReference type="ARBA" id="ARBA00005467"/>
    </source>
</evidence>
<dbReference type="GO" id="GO:0016192">
    <property type="term" value="P:vesicle-mediated transport"/>
    <property type="evidence" value="ECO:0007669"/>
    <property type="project" value="TreeGrafter"/>
</dbReference>
<evidence type="ECO:0000256" key="5">
    <source>
        <dbReference type="ARBA" id="ARBA00023136"/>
    </source>
</evidence>
<feature type="transmembrane region" description="Helical" evidence="6">
    <location>
        <begin position="120"/>
        <end position="140"/>
    </location>
</feature>
<dbReference type="InterPro" id="IPR008564">
    <property type="entry name" value="TVP23-like"/>
</dbReference>
<keyword evidence="3 6" id="KW-0812">Transmembrane</keyword>
<evidence type="ECO:0000313" key="8">
    <source>
        <dbReference type="Proteomes" id="UP000694620"/>
    </source>
</evidence>
<feature type="transmembrane region" description="Helical" evidence="6">
    <location>
        <begin position="59"/>
        <end position="77"/>
    </location>
</feature>
<dbReference type="Proteomes" id="UP000694620">
    <property type="component" value="Chromosome 11"/>
</dbReference>
<reference evidence="7" key="3">
    <citation type="submission" date="2025-09" db="UniProtKB">
        <authorList>
            <consortium name="Ensembl"/>
        </authorList>
    </citation>
    <scope>IDENTIFICATION</scope>
</reference>
<evidence type="ECO:0000256" key="3">
    <source>
        <dbReference type="ARBA" id="ARBA00022692"/>
    </source>
</evidence>
<dbReference type="PANTHER" id="PTHR13019">
    <property type="entry name" value="GOLGI APPARATUS MEMBRANE PROTEIN TVP23"/>
    <property type="match status" value="1"/>
</dbReference>
<keyword evidence="5 6" id="KW-0472">Membrane</keyword>
<evidence type="ECO:0000313" key="7">
    <source>
        <dbReference type="Ensembl" id="ENSECRP00000016263.1"/>
    </source>
</evidence>
<name>A0A8C4SET3_ERPCA</name>
<protein>
    <recommendedName>
        <fullName evidence="6">Golgi apparatus membrane protein TVP23 homolog</fullName>
    </recommendedName>
</protein>
<comment type="similarity">
    <text evidence="2 6">Belongs to the TVP23 family.</text>
</comment>
<reference evidence="7" key="2">
    <citation type="submission" date="2025-08" db="UniProtKB">
        <authorList>
            <consortium name="Ensembl"/>
        </authorList>
    </citation>
    <scope>IDENTIFICATION</scope>
</reference>
<dbReference type="GO" id="GO:0000139">
    <property type="term" value="C:Golgi membrane"/>
    <property type="evidence" value="ECO:0007669"/>
    <property type="project" value="TreeGrafter"/>
</dbReference>
<evidence type="ECO:0000256" key="6">
    <source>
        <dbReference type="RuleBase" id="RU361206"/>
    </source>
</evidence>
<dbReference type="AlphaFoldDB" id="A0A8C4SET3"/>
<proteinExistence type="inferred from homology"/>
<feature type="transmembrane region" description="Helical" evidence="6">
    <location>
        <begin position="33"/>
        <end position="52"/>
    </location>
</feature>
<dbReference type="GO" id="GO:0009306">
    <property type="term" value="P:protein secretion"/>
    <property type="evidence" value="ECO:0007669"/>
    <property type="project" value="TreeGrafter"/>
</dbReference>
<gene>
    <name evidence="7" type="primary">TVP23A</name>
</gene>
<keyword evidence="4 6" id="KW-1133">Transmembrane helix</keyword>
<evidence type="ECO:0000256" key="1">
    <source>
        <dbReference type="ARBA" id="ARBA00004141"/>
    </source>
</evidence>
<organism evidence="7 8">
    <name type="scientific">Erpetoichthys calabaricus</name>
    <name type="common">Rope fish</name>
    <name type="synonym">Calamoichthys calabaricus</name>
    <dbReference type="NCBI Taxonomy" id="27687"/>
    <lineage>
        <taxon>Eukaryota</taxon>
        <taxon>Metazoa</taxon>
        <taxon>Chordata</taxon>
        <taxon>Craniata</taxon>
        <taxon>Vertebrata</taxon>
        <taxon>Euteleostomi</taxon>
        <taxon>Actinopterygii</taxon>
        <taxon>Polypteriformes</taxon>
        <taxon>Polypteridae</taxon>
        <taxon>Erpetoichthys</taxon>
    </lineage>
</organism>
<dbReference type="PANTHER" id="PTHR13019:SF18">
    <property type="entry name" value="GOLGI APPARATUS MEMBRANE PROTEIN TVP23 HOMOLOG A"/>
    <property type="match status" value="1"/>
</dbReference>
<dbReference type="Pfam" id="PF05832">
    <property type="entry name" value="DUF846"/>
    <property type="match status" value="1"/>
</dbReference>
<comment type="subcellular location">
    <subcellularLocation>
        <location evidence="1 6">Membrane</location>
        <topology evidence="1 6">Multi-pass membrane protein</topology>
    </subcellularLocation>
</comment>
<dbReference type="GeneTree" id="ENSGT00390000004428"/>
<dbReference type="Ensembl" id="ENSECRT00000016555.1">
    <property type="protein sequence ID" value="ENSECRP00000016263.1"/>
    <property type="gene ID" value="ENSECRG00000010831.1"/>
</dbReference>
<sequence>HANDNHLSRTMGGNITCYTLKCSYLIFFPRHPIASFFHLFFRISAIIIYLFCDWFSKSFVACFVVIIILLSCDFWSVKNVTGRLLVGLRWWNQIDEDGRSHWVFEISPNKNSSTEAEARIFWLGLIICPLIWTVFFFSTLFSLKVKWMALVIAGISLQCANLYGYIRCKVGGKHVISTAASSFLGQHFIQRV</sequence>
<accession>A0A8C4SET3</accession>
<evidence type="ECO:0000256" key="4">
    <source>
        <dbReference type="ARBA" id="ARBA00022989"/>
    </source>
</evidence>